<name>A0A381XK19_9ZZZZ</name>
<dbReference type="Gene3D" id="3.30.420.40">
    <property type="match status" value="1"/>
</dbReference>
<evidence type="ECO:0000313" key="13">
    <source>
        <dbReference type="EMBL" id="SVA65078.1"/>
    </source>
</evidence>
<evidence type="ECO:0000256" key="11">
    <source>
        <dbReference type="ARBA" id="ARBA00038036"/>
    </source>
</evidence>
<evidence type="ECO:0000256" key="10">
    <source>
        <dbReference type="ARBA" id="ARBA00022993"/>
    </source>
</evidence>
<evidence type="ECO:0000256" key="3">
    <source>
        <dbReference type="ARBA" id="ARBA00011738"/>
    </source>
</evidence>
<evidence type="ECO:0000256" key="6">
    <source>
        <dbReference type="ARBA" id="ARBA00022741"/>
    </source>
</evidence>
<dbReference type="InterPro" id="IPR004619">
    <property type="entry name" value="Type_III_PanK"/>
</dbReference>
<keyword evidence="4" id="KW-0963">Cytoplasm</keyword>
<accession>A0A381XK19</accession>
<evidence type="ECO:0000256" key="12">
    <source>
        <dbReference type="ARBA" id="ARBA00040883"/>
    </source>
</evidence>
<evidence type="ECO:0000256" key="9">
    <source>
        <dbReference type="ARBA" id="ARBA00022958"/>
    </source>
</evidence>
<evidence type="ECO:0000256" key="4">
    <source>
        <dbReference type="ARBA" id="ARBA00022490"/>
    </source>
</evidence>
<keyword evidence="10" id="KW-0173">Coenzyme A biosynthesis</keyword>
<evidence type="ECO:0000256" key="8">
    <source>
        <dbReference type="ARBA" id="ARBA00022840"/>
    </source>
</evidence>
<dbReference type="Pfam" id="PF03309">
    <property type="entry name" value="Pan_kinase"/>
    <property type="match status" value="1"/>
</dbReference>
<keyword evidence="5" id="KW-0808">Transferase</keyword>
<proteinExistence type="inferred from homology"/>
<dbReference type="PANTHER" id="PTHR34265:SF1">
    <property type="entry name" value="TYPE III PANTOTHENATE KINASE"/>
    <property type="match status" value="1"/>
</dbReference>
<dbReference type="PANTHER" id="PTHR34265">
    <property type="entry name" value="TYPE III PANTOTHENATE KINASE"/>
    <property type="match status" value="1"/>
</dbReference>
<protein>
    <recommendedName>
        <fullName evidence="12">Type III pantothenate kinase</fullName>
    </recommendedName>
</protein>
<dbReference type="GO" id="GO:0005524">
    <property type="term" value="F:ATP binding"/>
    <property type="evidence" value="ECO:0007669"/>
    <property type="project" value="UniProtKB-KW"/>
</dbReference>
<evidence type="ECO:0000256" key="7">
    <source>
        <dbReference type="ARBA" id="ARBA00022777"/>
    </source>
</evidence>
<keyword evidence="6" id="KW-0547">Nucleotide-binding</keyword>
<dbReference type="EMBL" id="UINC01015460">
    <property type="protein sequence ID" value="SVA65078.1"/>
    <property type="molecule type" value="Genomic_DNA"/>
</dbReference>
<comment type="cofactor">
    <cofactor evidence="1">
        <name>K(+)</name>
        <dbReference type="ChEBI" id="CHEBI:29103"/>
    </cofactor>
</comment>
<organism evidence="13">
    <name type="scientific">marine metagenome</name>
    <dbReference type="NCBI Taxonomy" id="408172"/>
    <lineage>
        <taxon>unclassified sequences</taxon>
        <taxon>metagenomes</taxon>
        <taxon>ecological metagenomes</taxon>
    </lineage>
</organism>
<dbReference type="GO" id="GO:0005737">
    <property type="term" value="C:cytoplasm"/>
    <property type="evidence" value="ECO:0007669"/>
    <property type="project" value="UniProtKB-SubCell"/>
</dbReference>
<dbReference type="InterPro" id="IPR043129">
    <property type="entry name" value="ATPase_NBD"/>
</dbReference>
<dbReference type="SUPFAM" id="SSF53067">
    <property type="entry name" value="Actin-like ATPase domain"/>
    <property type="match status" value="2"/>
</dbReference>
<dbReference type="GO" id="GO:0015937">
    <property type="term" value="P:coenzyme A biosynthetic process"/>
    <property type="evidence" value="ECO:0007669"/>
    <property type="project" value="UniProtKB-KW"/>
</dbReference>
<gene>
    <name evidence="13" type="ORF">METZ01_LOCUS117932</name>
</gene>
<keyword evidence="8" id="KW-0067">ATP-binding</keyword>
<comment type="subunit">
    <text evidence="3">Homodimer.</text>
</comment>
<keyword evidence="9" id="KW-0630">Potassium</keyword>
<evidence type="ECO:0000256" key="2">
    <source>
        <dbReference type="ARBA" id="ARBA00004496"/>
    </source>
</evidence>
<evidence type="ECO:0000256" key="5">
    <source>
        <dbReference type="ARBA" id="ARBA00022679"/>
    </source>
</evidence>
<dbReference type="NCBIfam" id="TIGR00671">
    <property type="entry name" value="baf"/>
    <property type="match status" value="1"/>
</dbReference>
<comment type="subcellular location">
    <subcellularLocation>
        <location evidence="2">Cytoplasm</location>
    </subcellularLocation>
</comment>
<evidence type="ECO:0000256" key="1">
    <source>
        <dbReference type="ARBA" id="ARBA00001958"/>
    </source>
</evidence>
<dbReference type="GO" id="GO:0004594">
    <property type="term" value="F:pantothenate kinase activity"/>
    <property type="evidence" value="ECO:0007669"/>
    <property type="project" value="InterPro"/>
</dbReference>
<sequence length="163" mass="17714">MPSKKHSNLTIAYETPSELGVDRFLAMLGAIEHFPRTNILVIDLGSALTIDIINDDGVHQGGLIMPGLKALRTSFAKFSTDNMLQGLIGLQSNTKGAWLSGTETMLISTIKEQIRDFQSQYSNGVVLLTGGDICKLTKELPQPLNYFDNLVLDGLLSYAKSVG</sequence>
<reference evidence="13" key="1">
    <citation type="submission" date="2018-05" db="EMBL/GenBank/DDBJ databases">
        <authorList>
            <person name="Lanie J.A."/>
            <person name="Ng W.-L."/>
            <person name="Kazmierczak K.M."/>
            <person name="Andrzejewski T.M."/>
            <person name="Davidsen T.M."/>
            <person name="Wayne K.J."/>
            <person name="Tettelin H."/>
            <person name="Glass J.I."/>
            <person name="Rusch D."/>
            <person name="Podicherti R."/>
            <person name="Tsui H.-C.T."/>
            <person name="Winkler M.E."/>
        </authorList>
    </citation>
    <scope>NUCLEOTIDE SEQUENCE</scope>
</reference>
<comment type="similarity">
    <text evidence="11">Belongs to the type III pantothenate kinase family.</text>
</comment>
<dbReference type="AlphaFoldDB" id="A0A381XK19"/>
<keyword evidence="7" id="KW-0418">Kinase</keyword>